<dbReference type="GO" id="GO:0003677">
    <property type="term" value="F:DNA binding"/>
    <property type="evidence" value="ECO:0007669"/>
    <property type="project" value="InterPro"/>
</dbReference>
<dbReference type="Pfam" id="PF03374">
    <property type="entry name" value="ANT"/>
    <property type="match status" value="1"/>
</dbReference>
<proteinExistence type="predicted"/>
<gene>
    <name evidence="2" type="ORF">SAMN02910406_02406</name>
</gene>
<evidence type="ECO:0000259" key="1">
    <source>
        <dbReference type="PROSITE" id="PS51750"/>
    </source>
</evidence>
<accession>A0A1I1M347</accession>
<dbReference type="PANTHER" id="PTHR36180">
    <property type="entry name" value="DNA-BINDING PROTEIN-RELATED-RELATED"/>
    <property type="match status" value="1"/>
</dbReference>
<reference evidence="2 3" key="1">
    <citation type="submission" date="2016-10" db="EMBL/GenBank/DDBJ databases">
        <authorList>
            <person name="de Groot N.N."/>
        </authorList>
    </citation>
    <scope>NUCLEOTIDE SEQUENCE [LARGE SCALE GENOMIC DNA]</scope>
    <source>
        <strain evidence="2 3">AR67</strain>
    </source>
</reference>
<dbReference type="EMBL" id="FOKQ01000021">
    <property type="protein sequence ID" value="SFC79937.1"/>
    <property type="molecule type" value="Genomic_DNA"/>
</dbReference>
<dbReference type="Pfam" id="PF02498">
    <property type="entry name" value="Bro-N"/>
    <property type="match status" value="1"/>
</dbReference>
<dbReference type="InterPro" id="IPR005039">
    <property type="entry name" value="Ant_C"/>
</dbReference>
<sequence>MNDIMTFVNEDFGSVRTVSINGEPWLVGKDIALMLGYSNPHKAIRDHVDDEDKGVNESVTPGGRQRTIVINESGFYCLVLSSKLPSAKKIKRWVTSEILPTIRKTGGYVNDADKFVNTYLPFADEPTKELFKIQFEYIGQLNDRIRRDEPKVRFADHVSETADLIDMNEMAKICADHGIRIGRTRLFRWLRSKGILMDGNLPYQEYIERGYFRVKESVFNMGGELKIYRQTYLTGKGQQYVLGRLIRENETEVLDA</sequence>
<dbReference type="RefSeq" id="WP_074962063.1">
    <property type="nucleotide sequence ID" value="NZ_FOKQ01000021.1"/>
</dbReference>
<feature type="domain" description="Bro-N" evidence="1">
    <location>
        <begin position="1"/>
        <end position="106"/>
    </location>
</feature>
<dbReference type="Proteomes" id="UP000182192">
    <property type="component" value="Unassembled WGS sequence"/>
</dbReference>
<dbReference type="SMART" id="SM01040">
    <property type="entry name" value="Bro-N"/>
    <property type="match status" value="1"/>
</dbReference>
<dbReference type="AlphaFoldDB" id="A0A1I1M347"/>
<name>A0A1I1M347_RUMAL</name>
<dbReference type="PROSITE" id="PS51750">
    <property type="entry name" value="BRO_N"/>
    <property type="match status" value="1"/>
</dbReference>
<organism evidence="2 3">
    <name type="scientific">Ruminococcus albus</name>
    <dbReference type="NCBI Taxonomy" id="1264"/>
    <lineage>
        <taxon>Bacteria</taxon>
        <taxon>Bacillati</taxon>
        <taxon>Bacillota</taxon>
        <taxon>Clostridia</taxon>
        <taxon>Eubacteriales</taxon>
        <taxon>Oscillospiraceae</taxon>
        <taxon>Ruminococcus</taxon>
    </lineage>
</organism>
<protein>
    <submittedName>
        <fullName evidence="2">Prophage antirepressor</fullName>
    </submittedName>
</protein>
<dbReference type="InterPro" id="IPR003497">
    <property type="entry name" value="BRO_N_domain"/>
</dbReference>
<evidence type="ECO:0000313" key="3">
    <source>
        <dbReference type="Proteomes" id="UP000182192"/>
    </source>
</evidence>
<evidence type="ECO:0000313" key="2">
    <source>
        <dbReference type="EMBL" id="SFC79937.1"/>
    </source>
</evidence>
<dbReference type="PANTHER" id="PTHR36180:SF2">
    <property type="entry name" value="BRO FAMILY PROTEIN"/>
    <property type="match status" value="1"/>
</dbReference>